<dbReference type="PANTHER" id="PTHR11803:SF39">
    <property type="entry name" value="2-IMINOBUTANOATE_2-IMINOPROPANOATE DEAMINASE"/>
    <property type="match status" value="1"/>
</dbReference>
<evidence type="ECO:0000313" key="1">
    <source>
        <dbReference type="EMBL" id="MER7180327.1"/>
    </source>
</evidence>
<dbReference type="EMBL" id="JBEPEK010000070">
    <property type="protein sequence ID" value="MER7180327.1"/>
    <property type="molecule type" value="Genomic_DNA"/>
</dbReference>
<protein>
    <submittedName>
        <fullName evidence="1">RidA family protein</fullName>
        <ecNumber evidence="1">3.5.-.-</ecNumber>
    </submittedName>
</protein>
<dbReference type="Proteomes" id="UP001474181">
    <property type="component" value="Unassembled WGS sequence"/>
</dbReference>
<reference evidence="1 2" key="1">
    <citation type="submission" date="2024-06" db="EMBL/GenBank/DDBJ databases">
        <title>The Natural Products Discovery Center: Release of the First 8490 Sequenced Strains for Exploring Actinobacteria Biosynthetic Diversity.</title>
        <authorList>
            <person name="Kalkreuter E."/>
            <person name="Kautsar S.A."/>
            <person name="Yang D."/>
            <person name="Bader C.D."/>
            <person name="Teijaro C.N."/>
            <person name="Fluegel L."/>
            <person name="Davis C.M."/>
            <person name="Simpson J.R."/>
            <person name="Lauterbach L."/>
            <person name="Steele A.D."/>
            <person name="Gui C."/>
            <person name="Meng S."/>
            <person name="Li G."/>
            <person name="Viehrig K."/>
            <person name="Ye F."/>
            <person name="Su P."/>
            <person name="Kiefer A.F."/>
            <person name="Nichols A."/>
            <person name="Cepeda A.J."/>
            <person name="Yan W."/>
            <person name="Fan B."/>
            <person name="Jiang Y."/>
            <person name="Adhikari A."/>
            <person name="Zheng C.-J."/>
            <person name="Schuster L."/>
            <person name="Cowan T.M."/>
            <person name="Smanski M.J."/>
            <person name="Chevrette M.G."/>
            <person name="De Carvalho L.P.S."/>
            <person name="Shen B."/>
        </authorList>
    </citation>
    <scope>NUCLEOTIDE SEQUENCE [LARGE SCALE GENOMIC DNA]</scope>
    <source>
        <strain evidence="1 2">NPDC000234</strain>
    </source>
</reference>
<accession>A0ABV1WU84</accession>
<proteinExistence type="predicted"/>
<dbReference type="RefSeq" id="WP_350780275.1">
    <property type="nucleotide sequence ID" value="NZ_JBEPEK010000070.1"/>
</dbReference>
<organism evidence="1 2">
    <name type="scientific">Streptomyces hyaluromycini</name>
    <dbReference type="NCBI Taxonomy" id="1377993"/>
    <lineage>
        <taxon>Bacteria</taxon>
        <taxon>Bacillati</taxon>
        <taxon>Actinomycetota</taxon>
        <taxon>Actinomycetes</taxon>
        <taxon>Kitasatosporales</taxon>
        <taxon>Streptomycetaceae</taxon>
        <taxon>Streptomyces</taxon>
    </lineage>
</organism>
<dbReference type="EC" id="3.5.-.-" evidence="1"/>
<gene>
    <name evidence="1" type="ORF">ABT404_12755</name>
</gene>
<dbReference type="Gene3D" id="3.30.1330.40">
    <property type="entry name" value="RutC-like"/>
    <property type="match status" value="1"/>
</dbReference>
<name>A0ABV1WU84_9ACTN</name>
<dbReference type="InterPro" id="IPR006175">
    <property type="entry name" value="YjgF/YER057c/UK114"/>
</dbReference>
<comment type="caution">
    <text evidence="1">The sequence shown here is derived from an EMBL/GenBank/DDBJ whole genome shotgun (WGS) entry which is preliminary data.</text>
</comment>
<dbReference type="CDD" id="cd00448">
    <property type="entry name" value="YjgF_YER057c_UK114_family"/>
    <property type="match status" value="1"/>
</dbReference>
<keyword evidence="2" id="KW-1185">Reference proteome</keyword>
<dbReference type="GO" id="GO:0016787">
    <property type="term" value="F:hydrolase activity"/>
    <property type="evidence" value="ECO:0007669"/>
    <property type="project" value="UniProtKB-KW"/>
</dbReference>
<sequence length="132" mass="14234">MPKQTIAVPVLSEALKFAPLELVTRAGDYVYISGLPPYSPETGELVSGDVPTQVKTCLAALDACLAAAGATKDDIANVRIYSTNSGWFAAINEVYREYFGADGPFPSRTFVPVASWFTNFDIEIDCVVYLGD</sequence>
<dbReference type="Pfam" id="PF01042">
    <property type="entry name" value="Ribonuc_L-PSP"/>
    <property type="match status" value="1"/>
</dbReference>
<dbReference type="SUPFAM" id="SSF55298">
    <property type="entry name" value="YjgF-like"/>
    <property type="match status" value="1"/>
</dbReference>
<dbReference type="PANTHER" id="PTHR11803">
    <property type="entry name" value="2-IMINOBUTANOATE/2-IMINOPROPANOATE DEAMINASE RIDA"/>
    <property type="match status" value="1"/>
</dbReference>
<keyword evidence="1" id="KW-0378">Hydrolase</keyword>
<dbReference type="InterPro" id="IPR035959">
    <property type="entry name" value="RutC-like_sf"/>
</dbReference>
<evidence type="ECO:0000313" key="2">
    <source>
        <dbReference type="Proteomes" id="UP001474181"/>
    </source>
</evidence>